<reference evidence="4 5" key="1">
    <citation type="journal article" date="2023" name="Sci. Data">
        <title>Genome assembly of the Korean intertidal mud-creeper Batillaria attramentaria.</title>
        <authorList>
            <person name="Patra A.K."/>
            <person name="Ho P.T."/>
            <person name="Jun S."/>
            <person name="Lee S.J."/>
            <person name="Kim Y."/>
            <person name="Won Y.J."/>
        </authorList>
    </citation>
    <scope>NUCLEOTIDE SEQUENCE [LARGE SCALE GENOMIC DNA]</scope>
    <source>
        <strain evidence="4">Wonlab-2016</strain>
    </source>
</reference>
<keyword evidence="1" id="KW-0393">Immunoglobulin domain</keyword>
<keyword evidence="2" id="KW-0472">Membrane</keyword>
<dbReference type="InterPro" id="IPR016187">
    <property type="entry name" value="CTDL_fold"/>
</dbReference>
<accession>A0ABD0L6M6</accession>
<dbReference type="EMBL" id="JACVVK020000077">
    <property type="protein sequence ID" value="KAK7495128.1"/>
    <property type="molecule type" value="Genomic_DNA"/>
</dbReference>
<evidence type="ECO:0000256" key="1">
    <source>
        <dbReference type="ARBA" id="ARBA00023319"/>
    </source>
</evidence>
<comment type="caution">
    <text evidence="4">The sequence shown here is derived from an EMBL/GenBank/DDBJ whole genome shotgun (WGS) entry which is preliminary data.</text>
</comment>
<dbReference type="InterPro" id="IPR036179">
    <property type="entry name" value="Ig-like_dom_sf"/>
</dbReference>
<keyword evidence="2" id="KW-0812">Transmembrane</keyword>
<dbReference type="Pfam" id="PF07679">
    <property type="entry name" value="I-set"/>
    <property type="match status" value="1"/>
</dbReference>
<proteinExistence type="predicted"/>
<keyword evidence="5" id="KW-1185">Reference proteome</keyword>
<gene>
    <name evidence="4" type="ORF">BaRGS_00013538</name>
</gene>
<dbReference type="InterPro" id="IPR013783">
    <property type="entry name" value="Ig-like_fold"/>
</dbReference>
<dbReference type="SMART" id="SM00409">
    <property type="entry name" value="IG"/>
    <property type="match status" value="1"/>
</dbReference>
<dbReference type="AlphaFoldDB" id="A0ABD0L6M6"/>
<feature type="domain" description="Ig-like" evidence="3">
    <location>
        <begin position="188"/>
        <end position="288"/>
    </location>
</feature>
<evidence type="ECO:0000256" key="2">
    <source>
        <dbReference type="SAM" id="Phobius"/>
    </source>
</evidence>
<dbReference type="PANTHER" id="PTHR10075:SF103">
    <property type="entry name" value="ROUNDABOUT HOMOLOG 4"/>
    <property type="match status" value="1"/>
</dbReference>
<evidence type="ECO:0000259" key="3">
    <source>
        <dbReference type="PROSITE" id="PS50835"/>
    </source>
</evidence>
<dbReference type="Proteomes" id="UP001519460">
    <property type="component" value="Unassembled WGS sequence"/>
</dbReference>
<protein>
    <recommendedName>
        <fullName evidence="3">Ig-like domain-containing protein</fullName>
    </recommendedName>
</protein>
<dbReference type="InterPro" id="IPR013098">
    <property type="entry name" value="Ig_I-set"/>
</dbReference>
<evidence type="ECO:0000313" key="4">
    <source>
        <dbReference type="EMBL" id="KAK7495128.1"/>
    </source>
</evidence>
<dbReference type="SUPFAM" id="SSF48726">
    <property type="entry name" value="Immunoglobulin"/>
    <property type="match status" value="1"/>
</dbReference>
<dbReference type="Gene3D" id="2.60.40.10">
    <property type="entry name" value="Immunoglobulins"/>
    <property type="match status" value="1"/>
</dbReference>
<dbReference type="InterPro" id="IPR007110">
    <property type="entry name" value="Ig-like_dom"/>
</dbReference>
<sequence>MRRNGSLFDPPYAYIATCGASDTRCTSSYPDLFNVTRSGLVSNLTVVSVNRSNYVTGGQFACRTEHESQKSDYATCTIEAGWPSEVESCCATMDPHTKEVKGGCFIRKAWNPANYECNWYEKQGTYPWTQVDHKRLWPNTPEQFFEGGLQYTNFTCLFTRRVPNSVAHYNYRVNILPGDLNLDVPLSPSCWFQFTTHGGWVQKPSNQVAQVGNTATFVCISSNLSPSIVWTQGTKVLFSNGARMSDAVPARYRLDGDFTLLITDVRASDAGEYGCNIQDYGSASANLVVLGDSDGGGAVFTTKPPLVGHNHASQDSTDDPERHWIVSEIALPRKNCLELESSLQKTLKDAGVVNFGGDVLEPATDQQVPYRIRCNVTISFSTRKPTTFMRRRNATKCDVIHWDRSMSSASLYHIPCCRFSDVDIEPYTLSVISGVKLVLLLWTTPTSPTLEPVVKFLSHSKGHIESPGWTKERLLPLDVDSCVTVESPSSNVLLRLIGKEGLECGPDIFALTEGRGCTGKMLWNTCNVMLDSLDPAGDLKLRSGAVSLRFGAVGGVEKGFRILFAFYNDTTAPQQLRTGDWICFVHHWEDKQRFFLCRLESECTGSYTGQSFCRLWECYFHVNLEDDCYSYIRPDVNGTGLGIGSSPANVSWDEALGYCTARNLSLPTPETLDKRLFLDVLLDRLSTTRAPVIYLGLRKAREKMYHKLWKWSTGSIAYTVEVRKPSGARKDDILGGGLKRISRSVYGFIRTQRHPAYVLCERLRPAVPVAKIHQKSPSPDISDVHLTLCPANHTTHTFLACDVHSDCWLDGENCASPMTPLPPSFTCDSQAERVPFSLYFKCDEDAVGLVEYFKCDEDAVGLVEYFKCDEDAVGLVEYFKCDEDACDEDAAGLVEYFKCNEDAIFLVEHFKCDEDAVGLVEYFEDAAGSNGFRTSVPVHEFTSKEKTLQASLVPPTMRLESSSAFPVLKSTTPGPQLEVVFSSPFKGYIQTPGWPERKQILENFNNCLALEAPPRHVVMATVLTIDTNDMFHFRLFEGAGCIGEVILAYSSEIQSLTGLSRSRVMSVRFASYSQFRLRERFKLLFSFHNQSALPQRLPDGKWNCSVPHWGDFQQHFMCTLEPECADGRDDVICPWKDSWITACGKGHLAASKCISFKQMTRPVTWVETHRECVSHQTQLLSPGTIADFTDLFLSVAALDYHYSSSLFLFFGLTFSSERMYADGIVFVVLYVACSGVVGGM</sequence>
<evidence type="ECO:0000313" key="5">
    <source>
        <dbReference type="Proteomes" id="UP001519460"/>
    </source>
</evidence>
<dbReference type="SUPFAM" id="SSF56436">
    <property type="entry name" value="C-type lectin-like"/>
    <property type="match status" value="1"/>
</dbReference>
<dbReference type="InterPro" id="IPR003599">
    <property type="entry name" value="Ig_sub"/>
</dbReference>
<organism evidence="4 5">
    <name type="scientific">Batillaria attramentaria</name>
    <dbReference type="NCBI Taxonomy" id="370345"/>
    <lineage>
        <taxon>Eukaryota</taxon>
        <taxon>Metazoa</taxon>
        <taxon>Spiralia</taxon>
        <taxon>Lophotrochozoa</taxon>
        <taxon>Mollusca</taxon>
        <taxon>Gastropoda</taxon>
        <taxon>Caenogastropoda</taxon>
        <taxon>Sorbeoconcha</taxon>
        <taxon>Cerithioidea</taxon>
        <taxon>Batillariidae</taxon>
        <taxon>Batillaria</taxon>
    </lineage>
</organism>
<dbReference type="CDD" id="cd00037">
    <property type="entry name" value="CLECT"/>
    <property type="match status" value="1"/>
</dbReference>
<name>A0ABD0L6M6_9CAEN</name>
<keyword evidence="2" id="KW-1133">Transmembrane helix</keyword>
<dbReference type="PROSITE" id="PS50835">
    <property type="entry name" value="IG_LIKE"/>
    <property type="match status" value="1"/>
</dbReference>
<feature type="transmembrane region" description="Helical" evidence="2">
    <location>
        <begin position="1219"/>
        <end position="1237"/>
    </location>
</feature>
<dbReference type="PANTHER" id="PTHR10075">
    <property type="entry name" value="BASIGIN RELATED"/>
    <property type="match status" value="1"/>
</dbReference>